<keyword evidence="2" id="KW-1185">Reference proteome</keyword>
<reference evidence="1" key="1">
    <citation type="submission" date="2022-11" db="EMBL/GenBank/DDBJ databases">
        <title>Genome Sequence of Nemania bipapillata.</title>
        <authorList>
            <person name="Buettner E."/>
        </authorList>
    </citation>
    <scope>NUCLEOTIDE SEQUENCE</scope>
    <source>
        <strain evidence="1">CP14</strain>
    </source>
</reference>
<gene>
    <name evidence="1" type="ORF">ONZ43_g2526</name>
</gene>
<dbReference type="Proteomes" id="UP001153334">
    <property type="component" value="Unassembled WGS sequence"/>
</dbReference>
<comment type="caution">
    <text evidence="1">The sequence shown here is derived from an EMBL/GenBank/DDBJ whole genome shotgun (WGS) entry which is preliminary data.</text>
</comment>
<name>A0ACC2J0A3_9PEZI</name>
<evidence type="ECO:0000313" key="2">
    <source>
        <dbReference type="Proteomes" id="UP001153334"/>
    </source>
</evidence>
<evidence type="ECO:0000313" key="1">
    <source>
        <dbReference type="EMBL" id="KAJ8120881.1"/>
    </source>
</evidence>
<accession>A0ACC2J0A3</accession>
<proteinExistence type="predicted"/>
<dbReference type="EMBL" id="JAPESX010000524">
    <property type="protein sequence ID" value="KAJ8120881.1"/>
    <property type="molecule type" value="Genomic_DNA"/>
</dbReference>
<organism evidence="1 2">
    <name type="scientific">Nemania bipapillata</name>
    <dbReference type="NCBI Taxonomy" id="110536"/>
    <lineage>
        <taxon>Eukaryota</taxon>
        <taxon>Fungi</taxon>
        <taxon>Dikarya</taxon>
        <taxon>Ascomycota</taxon>
        <taxon>Pezizomycotina</taxon>
        <taxon>Sordariomycetes</taxon>
        <taxon>Xylariomycetidae</taxon>
        <taxon>Xylariales</taxon>
        <taxon>Xylariaceae</taxon>
        <taxon>Nemania</taxon>
    </lineage>
</organism>
<sequence>MTLIILISSLDQPSDLEEHRSKAQNAILSKHFPEAQIITINCFGKNDETLTTDYFHRRALAVMEDLQQFAEASFDEDMKEPVIFITRGTGGSLAKQILIMALEDRRYYWLAFSTLALYFIDDFAYTKRDEKELSLFHLLYKVENPATSLPRVIMALSGTMTFIEAQFSALFSAFHITYHISKPNPTLESD</sequence>
<protein>
    <submittedName>
        <fullName evidence="1">Uncharacterized protein</fullName>
    </submittedName>
</protein>